<dbReference type="PANTHER" id="PTHR43406">
    <property type="entry name" value="TRYPTOPHAN SYNTHASE, ALPHA CHAIN"/>
    <property type="match status" value="1"/>
</dbReference>
<evidence type="ECO:0000256" key="3">
    <source>
        <dbReference type="ARBA" id="ARBA00012043"/>
    </source>
</evidence>
<comment type="subunit">
    <text evidence="2">Tetramer of two alpha and two beta chains.</text>
</comment>
<dbReference type="InterPro" id="IPR011060">
    <property type="entry name" value="RibuloseP-bd_barrel"/>
</dbReference>
<sequence length="80" mass="8228">MTGTRSDVDAAARGVVDRLRAAGALRACVGLGISTPSQVSEVLEYADGAIVGSALVRALLEEGMGGVERRVREICAGVDR</sequence>
<dbReference type="Proteomes" id="UP001501599">
    <property type="component" value="Unassembled WGS sequence"/>
</dbReference>
<dbReference type="RefSeq" id="WP_425546270.1">
    <property type="nucleotide sequence ID" value="NZ_BAAAQT010000001.1"/>
</dbReference>
<evidence type="ECO:0000256" key="5">
    <source>
        <dbReference type="ARBA" id="ARBA00022822"/>
    </source>
</evidence>
<evidence type="ECO:0000256" key="8">
    <source>
        <dbReference type="ARBA" id="ARBA00049047"/>
    </source>
</evidence>
<evidence type="ECO:0000313" key="9">
    <source>
        <dbReference type="EMBL" id="GAA2171132.1"/>
    </source>
</evidence>
<evidence type="ECO:0000256" key="2">
    <source>
        <dbReference type="ARBA" id="ARBA00011270"/>
    </source>
</evidence>
<dbReference type="SUPFAM" id="SSF51366">
    <property type="entry name" value="Ribulose-phoshate binding barrel"/>
    <property type="match status" value="1"/>
</dbReference>
<comment type="pathway">
    <text evidence="1">Amino-acid biosynthesis; L-tryptophan biosynthesis; L-tryptophan from chorismate: step 5/5.</text>
</comment>
<comment type="catalytic activity">
    <reaction evidence="8">
        <text>(1S,2R)-1-C-(indol-3-yl)glycerol 3-phosphate + L-serine = D-glyceraldehyde 3-phosphate + L-tryptophan + H2O</text>
        <dbReference type="Rhea" id="RHEA:10532"/>
        <dbReference type="ChEBI" id="CHEBI:15377"/>
        <dbReference type="ChEBI" id="CHEBI:33384"/>
        <dbReference type="ChEBI" id="CHEBI:57912"/>
        <dbReference type="ChEBI" id="CHEBI:58866"/>
        <dbReference type="ChEBI" id="CHEBI:59776"/>
        <dbReference type="EC" id="4.2.1.20"/>
    </reaction>
</comment>
<proteinExistence type="predicted"/>
<protein>
    <recommendedName>
        <fullName evidence="3">tryptophan synthase</fullName>
        <ecNumber evidence="3">4.2.1.20</ecNumber>
    </recommendedName>
</protein>
<keyword evidence="4" id="KW-0028">Amino-acid biosynthesis</keyword>
<dbReference type="InterPro" id="IPR002028">
    <property type="entry name" value="Trp_synthase_suA"/>
</dbReference>
<comment type="caution">
    <text evidence="9">The sequence shown here is derived from an EMBL/GenBank/DDBJ whole genome shotgun (WGS) entry which is preliminary data.</text>
</comment>
<keyword evidence="5" id="KW-0822">Tryptophan biosynthesis</keyword>
<organism evidence="9 10">
    <name type="scientific">Agrococcus versicolor</name>
    <dbReference type="NCBI Taxonomy" id="501482"/>
    <lineage>
        <taxon>Bacteria</taxon>
        <taxon>Bacillati</taxon>
        <taxon>Actinomycetota</taxon>
        <taxon>Actinomycetes</taxon>
        <taxon>Micrococcales</taxon>
        <taxon>Microbacteriaceae</taxon>
        <taxon>Agrococcus</taxon>
    </lineage>
</organism>
<keyword evidence="7" id="KW-0456">Lyase</keyword>
<keyword evidence="10" id="KW-1185">Reference proteome</keyword>
<dbReference type="InterPro" id="IPR013785">
    <property type="entry name" value="Aldolase_TIM"/>
</dbReference>
<gene>
    <name evidence="9" type="ORF">GCM10009846_03920</name>
</gene>
<dbReference type="PANTHER" id="PTHR43406:SF1">
    <property type="entry name" value="TRYPTOPHAN SYNTHASE ALPHA CHAIN, CHLOROPLASTIC"/>
    <property type="match status" value="1"/>
</dbReference>
<evidence type="ECO:0000256" key="7">
    <source>
        <dbReference type="ARBA" id="ARBA00023239"/>
    </source>
</evidence>
<dbReference type="EMBL" id="BAAAQT010000001">
    <property type="protein sequence ID" value="GAA2171132.1"/>
    <property type="molecule type" value="Genomic_DNA"/>
</dbReference>
<reference evidence="10" key="1">
    <citation type="journal article" date="2019" name="Int. J. Syst. Evol. Microbiol.">
        <title>The Global Catalogue of Microorganisms (GCM) 10K type strain sequencing project: providing services to taxonomists for standard genome sequencing and annotation.</title>
        <authorList>
            <consortium name="The Broad Institute Genomics Platform"/>
            <consortium name="The Broad Institute Genome Sequencing Center for Infectious Disease"/>
            <person name="Wu L."/>
            <person name="Ma J."/>
        </authorList>
    </citation>
    <scope>NUCLEOTIDE SEQUENCE [LARGE SCALE GENOMIC DNA]</scope>
    <source>
        <strain evidence="10">JCM 16026</strain>
    </source>
</reference>
<evidence type="ECO:0000256" key="6">
    <source>
        <dbReference type="ARBA" id="ARBA00023141"/>
    </source>
</evidence>
<evidence type="ECO:0000256" key="4">
    <source>
        <dbReference type="ARBA" id="ARBA00022605"/>
    </source>
</evidence>
<dbReference type="Gene3D" id="3.20.20.70">
    <property type="entry name" value="Aldolase class I"/>
    <property type="match status" value="1"/>
</dbReference>
<evidence type="ECO:0000313" key="10">
    <source>
        <dbReference type="Proteomes" id="UP001501599"/>
    </source>
</evidence>
<keyword evidence="6" id="KW-0057">Aromatic amino acid biosynthesis</keyword>
<dbReference type="EC" id="4.2.1.20" evidence="3"/>
<evidence type="ECO:0000256" key="1">
    <source>
        <dbReference type="ARBA" id="ARBA00004733"/>
    </source>
</evidence>
<dbReference type="Pfam" id="PF00290">
    <property type="entry name" value="Trp_syntA"/>
    <property type="match status" value="1"/>
</dbReference>
<accession>A0ABP5MDR6</accession>
<name>A0ABP5MDR6_9MICO</name>